<protein>
    <recommendedName>
        <fullName evidence="6">Major facilitator superfamily (MFS) profile domain-containing protein</fullName>
    </recommendedName>
</protein>
<feature type="transmembrane region" description="Helical" evidence="5">
    <location>
        <begin position="326"/>
        <end position="347"/>
    </location>
</feature>
<evidence type="ECO:0000256" key="4">
    <source>
        <dbReference type="ARBA" id="ARBA00023136"/>
    </source>
</evidence>
<feature type="transmembrane region" description="Helical" evidence="5">
    <location>
        <begin position="393"/>
        <end position="418"/>
    </location>
</feature>
<dbReference type="InterPro" id="IPR005828">
    <property type="entry name" value="MFS_sugar_transport-like"/>
</dbReference>
<keyword evidence="8" id="KW-1185">Reference proteome</keyword>
<gene>
    <name evidence="7" type="ORF">GMBLW1_49560</name>
</gene>
<evidence type="ECO:0000259" key="6">
    <source>
        <dbReference type="PROSITE" id="PS50850"/>
    </source>
</evidence>
<sequence>MAWYHGATRAQWMALTAALLGWMFDGYEMGIFPLVARPALVDLLGFSPDTPKAEVDAAVGPWNAWITAAFLVGAAFGGWGFGWLGDRVGRVRAMMFAVLTYAIFTGVCGFAQSPWQLAGFRFISALGMGGEWALGVALVMESWPAHARPWLAGLIGAAGNVGYVLTSLVAMSLETGGFPIGEGGWRWILGVSAFPALLTFIIRFFVPESEQWKHAQASGPKPSLVAIFAPGLWQRTIPGALLGAVALVATWASIQWIVPWTNSISGRPMDGYIAQICSGIGAACGCIGAAVLGADRSRRLGYAVMCILSLIVCQTLFRGFNGVSEVGLPFFGMVFLAGLTTASFYGWLPLYLPELFPTRLRATGQGFCFNCGRLIAAGGALTTGALMSKDGIFAGNFAMAGATMSLIYLVGLVVIWIAPETRGKPMPE</sequence>
<feature type="transmembrane region" description="Helical" evidence="5">
    <location>
        <begin position="272"/>
        <end position="293"/>
    </location>
</feature>
<dbReference type="Proteomes" id="UP000464378">
    <property type="component" value="Chromosome"/>
</dbReference>
<organism evidence="7">
    <name type="scientific">Tuwongella immobilis</name>
    <dbReference type="NCBI Taxonomy" id="692036"/>
    <lineage>
        <taxon>Bacteria</taxon>
        <taxon>Pseudomonadati</taxon>
        <taxon>Planctomycetota</taxon>
        <taxon>Planctomycetia</taxon>
        <taxon>Gemmatales</taxon>
        <taxon>Gemmataceae</taxon>
        <taxon>Tuwongella</taxon>
    </lineage>
</organism>
<dbReference type="PROSITE" id="PS50850">
    <property type="entry name" value="MFS"/>
    <property type="match status" value="1"/>
</dbReference>
<feature type="transmembrane region" description="Helical" evidence="5">
    <location>
        <begin position="185"/>
        <end position="206"/>
    </location>
</feature>
<evidence type="ECO:0000256" key="3">
    <source>
        <dbReference type="ARBA" id="ARBA00022989"/>
    </source>
</evidence>
<dbReference type="EMBL" id="LR593887">
    <property type="protein sequence ID" value="VTS05838.1"/>
    <property type="molecule type" value="Genomic_DNA"/>
</dbReference>
<reference evidence="7" key="1">
    <citation type="submission" date="2019-04" db="EMBL/GenBank/DDBJ databases">
        <authorList>
            <consortium name="Science for Life Laboratories"/>
        </authorList>
    </citation>
    <scope>NUCLEOTIDE SEQUENCE</scope>
    <source>
        <strain evidence="7">MBLW1</strain>
    </source>
</reference>
<comment type="subcellular location">
    <subcellularLocation>
        <location evidence="1">Membrane</location>
        <topology evidence="1">Multi-pass membrane protein</topology>
    </subcellularLocation>
</comment>
<dbReference type="GO" id="GO:0046943">
    <property type="term" value="F:carboxylic acid transmembrane transporter activity"/>
    <property type="evidence" value="ECO:0007669"/>
    <property type="project" value="TreeGrafter"/>
</dbReference>
<dbReference type="InParanoid" id="A0A6C2YSB3"/>
<evidence type="ECO:0000313" key="8">
    <source>
        <dbReference type="Proteomes" id="UP000464378"/>
    </source>
</evidence>
<feature type="domain" description="Major facilitator superfamily (MFS) profile" evidence="6">
    <location>
        <begin position="14"/>
        <end position="422"/>
    </location>
</feature>
<dbReference type="InterPro" id="IPR036259">
    <property type="entry name" value="MFS_trans_sf"/>
</dbReference>
<accession>A0A6C2YSB3</accession>
<dbReference type="PANTHER" id="PTHR23508:SF10">
    <property type="entry name" value="CARBOXYLIC ACID TRANSPORTER PROTEIN HOMOLOG"/>
    <property type="match status" value="1"/>
</dbReference>
<proteinExistence type="predicted"/>
<name>A0A6C2YSB3_9BACT</name>
<evidence type="ECO:0000256" key="2">
    <source>
        <dbReference type="ARBA" id="ARBA00022692"/>
    </source>
</evidence>
<keyword evidence="4 5" id="KW-0472">Membrane</keyword>
<dbReference type="AlphaFoldDB" id="A0A6C2YSB3"/>
<feature type="transmembrane region" description="Helical" evidence="5">
    <location>
        <begin position="93"/>
        <end position="112"/>
    </location>
</feature>
<evidence type="ECO:0000313" key="7">
    <source>
        <dbReference type="EMBL" id="VIP04237.1"/>
    </source>
</evidence>
<dbReference type="EMBL" id="LR586016">
    <property type="protein sequence ID" value="VIP04237.1"/>
    <property type="molecule type" value="Genomic_DNA"/>
</dbReference>
<dbReference type="PANTHER" id="PTHR23508">
    <property type="entry name" value="CARBOXYLIC ACID TRANSPORTER PROTEIN HOMOLOG"/>
    <property type="match status" value="1"/>
</dbReference>
<dbReference type="FunCoup" id="A0A6C2YSB3">
    <property type="interactions" value="204"/>
</dbReference>
<feature type="transmembrane region" description="Helical" evidence="5">
    <location>
        <begin position="367"/>
        <end position="387"/>
    </location>
</feature>
<dbReference type="Pfam" id="PF00083">
    <property type="entry name" value="Sugar_tr"/>
    <property type="match status" value="2"/>
</dbReference>
<keyword evidence="3 5" id="KW-1133">Transmembrane helix</keyword>
<feature type="transmembrane region" description="Helical" evidence="5">
    <location>
        <begin position="151"/>
        <end position="173"/>
    </location>
</feature>
<feature type="transmembrane region" description="Helical" evidence="5">
    <location>
        <begin position="300"/>
        <end position="320"/>
    </location>
</feature>
<dbReference type="Gene3D" id="1.20.1250.20">
    <property type="entry name" value="MFS general substrate transporter like domains"/>
    <property type="match status" value="2"/>
</dbReference>
<dbReference type="RefSeq" id="WP_162659346.1">
    <property type="nucleotide sequence ID" value="NZ_LR593887.1"/>
</dbReference>
<feature type="transmembrane region" description="Helical" evidence="5">
    <location>
        <begin position="240"/>
        <end position="260"/>
    </location>
</feature>
<keyword evidence="2 5" id="KW-0812">Transmembrane</keyword>
<evidence type="ECO:0000256" key="1">
    <source>
        <dbReference type="ARBA" id="ARBA00004141"/>
    </source>
</evidence>
<feature type="transmembrane region" description="Helical" evidence="5">
    <location>
        <begin position="118"/>
        <end position="139"/>
    </location>
</feature>
<dbReference type="KEGG" id="tim:GMBLW1_49560"/>
<dbReference type="GO" id="GO:0005886">
    <property type="term" value="C:plasma membrane"/>
    <property type="evidence" value="ECO:0007669"/>
    <property type="project" value="TreeGrafter"/>
</dbReference>
<feature type="transmembrane region" description="Helical" evidence="5">
    <location>
        <begin position="62"/>
        <end position="81"/>
    </location>
</feature>
<dbReference type="InterPro" id="IPR020846">
    <property type="entry name" value="MFS_dom"/>
</dbReference>
<evidence type="ECO:0000256" key="5">
    <source>
        <dbReference type="SAM" id="Phobius"/>
    </source>
</evidence>
<dbReference type="SUPFAM" id="SSF103473">
    <property type="entry name" value="MFS general substrate transporter"/>
    <property type="match status" value="1"/>
</dbReference>